<evidence type="ECO:0000313" key="4">
    <source>
        <dbReference type="Proteomes" id="UP000440614"/>
    </source>
</evidence>
<feature type="domain" description="Zinc-ribbon" evidence="2">
    <location>
        <begin position="2"/>
        <end position="23"/>
    </location>
</feature>
<reference evidence="3 4" key="1">
    <citation type="journal article" date="2019" name="Nat. Med.">
        <title>A library of human gut bacterial isolates paired with longitudinal multiomics data enables mechanistic microbiome research.</title>
        <authorList>
            <person name="Poyet M."/>
            <person name="Groussin M."/>
            <person name="Gibbons S.M."/>
            <person name="Avila-Pacheco J."/>
            <person name="Jiang X."/>
            <person name="Kearney S.M."/>
            <person name="Perrotta A.R."/>
            <person name="Berdy B."/>
            <person name="Zhao S."/>
            <person name="Lieberman T.D."/>
            <person name="Swanson P.K."/>
            <person name="Smith M."/>
            <person name="Roesemann S."/>
            <person name="Alexander J.E."/>
            <person name="Rich S.A."/>
            <person name="Livny J."/>
            <person name="Vlamakis H."/>
            <person name="Clish C."/>
            <person name="Bullock K."/>
            <person name="Deik A."/>
            <person name="Scott J."/>
            <person name="Pierce K.A."/>
            <person name="Xavier R.J."/>
            <person name="Alm E.J."/>
        </authorList>
    </citation>
    <scope>NUCLEOTIDE SEQUENCE [LARGE SCALE GENOMIC DNA]</scope>
    <source>
        <strain evidence="3 4">BIOML-A188</strain>
    </source>
</reference>
<dbReference type="Pfam" id="PF13240">
    <property type="entry name" value="Zn_Ribbon_1"/>
    <property type="match status" value="1"/>
</dbReference>
<dbReference type="AlphaFoldDB" id="A0A6I0M1C2"/>
<protein>
    <submittedName>
        <fullName evidence="3">Zinc ribbon domain-containing protein</fullName>
    </submittedName>
</protein>
<keyword evidence="1" id="KW-0812">Transmembrane</keyword>
<sequence>MYCRKCGAEQREGNNFCSKCGTPFFKENNSDSIEPYLTPNQNDSIISKEDNSAINKALFPKNNCNYKLGNGDVQKRKYLYYLFMGIAVIVIIYFGTNNLDSEMSATEYSSYSNDYSSNSVQSNERDTELDNYVGRWMAYIDFNVPLMRVTIEDDYSGTIEVFNSYGNVQLTITFYECYIQNGYIFFNSNETSSTPRLKAECGNLYGDDGKNLIKMR</sequence>
<evidence type="ECO:0000313" key="3">
    <source>
        <dbReference type="EMBL" id="KAB4304343.1"/>
    </source>
</evidence>
<evidence type="ECO:0000259" key="2">
    <source>
        <dbReference type="Pfam" id="PF13240"/>
    </source>
</evidence>
<dbReference type="RefSeq" id="WP_310505275.1">
    <property type="nucleotide sequence ID" value="NZ_JANUSI010000001.1"/>
</dbReference>
<keyword evidence="1" id="KW-0472">Membrane</keyword>
<dbReference type="InterPro" id="IPR026870">
    <property type="entry name" value="Zinc_ribbon_dom"/>
</dbReference>
<dbReference type="Proteomes" id="UP000440614">
    <property type="component" value="Unassembled WGS sequence"/>
</dbReference>
<comment type="caution">
    <text evidence="3">The sequence shown here is derived from an EMBL/GenBank/DDBJ whole genome shotgun (WGS) entry which is preliminary data.</text>
</comment>
<gene>
    <name evidence="3" type="ORF">GAO51_28530</name>
</gene>
<organism evidence="3 4">
    <name type="scientific">Bacteroides thetaiotaomicron</name>
    <dbReference type="NCBI Taxonomy" id="818"/>
    <lineage>
        <taxon>Bacteria</taxon>
        <taxon>Pseudomonadati</taxon>
        <taxon>Bacteroidota</taxon>
        <taxon>Bacteroidia</taxon>
        <taxon>Bacteroidales</taxon>
        <taxon>Bacteroidaceae</taxon>
        <taxon>Bacteroides</taxon>
    </lineage>
</organism>
<accession>A0A6I0M1C2</accession>
<name>A0A6I0M1C2_BACT4</name>
<feature type="transmembrane region" description="Helical" evidence="1">
    <location>
        <begin position="78"/>
        <end position="96"/>
    </location>
</feature>
<dbReference type="EMBL" id="WCSY01000051">
    <property type="protein sequence ID" value="KAB4304343.1"/>
    <property type="molecule type" value="Genomic_DNA"/>
</dbReference>
<keyword evidence="1" id="KW-1133">Transmembrane helix</keyword>
<evidence type="ECO:0000256" key="1">
    <source>
        <dbReference type="SAM" id="Phobius"/>
    </source>
</evidence>
<proteinExistence type="predicted"/>